<feature type="transmembrane region" description="Helical" evidence="11">
    <location>
        <begin position="194"/>
        <end position="213"/>
    </location>
</feature>
<name>A0A2S8A8A4_9FLAO</name>
<protein>
    <submittedName>
        <fullName evidence="13">Chloride channel protein</fullName>
    </submittedName>
</protein>
<sequence length="592" mass="66227">MLKKSKIKLYIFIRKFRYQNPQIFIYLTSTLIGIIGGISAVVIKNMVTLTEELVYHNSKIRFNYWTIFFPAIGILLTILFIKYFVKNDISHGVAKVLYAISKNRSKIEKQNTYSSIISSSLTVGFGGSVGLEAPIVYTGAAIGSNIAQQLNLTLKLRTLFIACGCSAAIAGIFKAPIAAIIFSLEVIMLDLSMWSLIPILISSTTGALISYFFMGDKISFYFAVFEPFDKTKIPFYIVLGIFCGLFSLYFVKINRVIEKKLSEQKNIYFKACLGGLGLGILIFILPPLFGEGYVGLQHLMGNYPNTIMSNSIFFSLDDNSFSLICFLLILLFIKVIASSLTTASGGIGGVFAPALFTGGILGYIFAKIINLLQWFKLSEHNFTLVGMAGVMSGIMHAPFTSIFLIAEITGGYTLLFPLIVVSTIAYLVKYKFDKYSVYTYSLRKNNQLITHNKDKEAIRRLNIYDLIDQSFTTIPLTLTLSELVKTVLPNSNKNLFVVEKNTGEFVGIIQIDDILDILLDKSKYENLRVADLVIPPPATISLNQDNESIFKVFDKTDAWYLPVIDNSKYLGMLSKSKLLQKYRKLIVDFSED</sequence>
<feature type="transmembrane region" description="Helical" evidence="11">
    <location>
        <begin position="321"/>
        <end position="340"/>
    </location>
</feature>
<keyword evidence="3 11" id="KW-0812">Transmembrane</keyword>
<feature type="transmembrane region" description="Helical" evidence="11">
    <location>
        <begin position="381"/>
        <end position="405"/>
    </location>
</feature>
<comment type="caution">
    <text evidence="13">The sequence shown here is derived from an EMBL/GenBank/DDBJ whole genome shotgun (WGS) entry which is preliminary data.</text>
</comment>
<dbReference type="PROSITE" id="PS51371">
    <property type="entry name" value="CBS"/>
    <property type="match status" value="2"/>
</dbReference>
<dbReference type="PANTHER" id="PTHR43427">
    <property type="entry name" value="CHLORIDE CHANNEL PROTEIN CLC-E"/>
    <property type="match status" value="1"/>
</dbReference>
<dbReference type="InterPro" id="IPR000644">
    <property type="entry name" value="CBS_dom"/>
</dbReference>
<evidence type="ECO:0000259" key="12">
    <source>
        <dbReference type="PROSITE" id="PS51371"/>
    </source>
</evidence>
<evidence type="ECO:0000256" key="1">
    <source>
        <dbReference type="ARBA" id="ARBA00004141"/>
    </source>
</evidence>
<accession>A0A2S8A8A4</accession>
<evidence type="ECO:0000256" key="9">
    <source>
        <dbReference type="ARBA" id="ARBA00023303"/>
    </source>
</evidence>
<dbReference type="Gene3D" id="3.10.580.10">
    <property type="entry name" value="CBS-domain"/>
    <property type="match status" value="1"/>
</dbReference>
<keyword evidence="5" id="KW-0406">Ion transport</keyword>
<comment type="subcellular location">
    <subcellularLocation>
        <location evidence="1">Membrane</location>
        <topology evidence="1">Multi-pass membrane protein</topology>
    </subcellularLocation>
</comment>
<keyword evidence="6 11" id="KW-0472">Membrane</keyword>
<evidence type="ECO:0000256" key="6">
    <source>
        <dbReference type="ARBA" id="ARBA00023136"/>
    </source>
</evidence>
<reference evidence="13 14" key="1">
    <citation type="submission" date="2018-02" db="EMBL/GenBank/DDBJ databases">
        <title>Genome sequences of Apibacter spp., gut symbionts of Asian honey bees.</title>
        <authorList>
            <person name="Kwong W.K."/>
            <person name="Steele M.I."/>
            <person name="Moran N.A."/>
        </authorList>
    </citation>
    <scope>NUCLEOTIDE SEQUENCE [LARGE SCALE GENOMIC DNA]</scope>
    <source>
        <strain evidence="14">wkB301</strain>
    </source>
</reference>
<dbReference type="PANTHER" id="PTHR43427:SF6">
    <property type="entry name" value="CHLORIDE CHANNEL PROTEIN CLC-E"/>
    <property type="match status" value="1"/>
</dbReference>
<feature type="transmembrane region" description="Helical" evidence="11">
    <location>
        <begin position="295"/>
        <end position="314"/>
    </location>
</feature>
<feature type="transmembrane region" description="Helical" evidence="11">
    <location>
        <begin position="112"/>
        <end position="131"/>
    </location>
</feature>
<dbReference type="EMBL" id="PSZM01000045">
    <property type="protein sequence ID" value="PQL90804.1"/>
    <property type="molecule type" value="Genomic_DNA"/>
</dbReference>
<dbReference type="GO" id="GO:0005254">
    <property type="term" value="F:chloride channel activity"/>
    <property type="evidence" value="ECO:0007669"/>
    <property type="project" value="UniProtKB-KW"/>
</dbReference>
<dbReference type="Gene3D" id="1.10.3080.10">
    <property type="entry name" value="Clc chloride channel"/>
    <property type="match status" value="1"/>
</dbReference>
<feature type="domain" description="CBS" evidence="12">
    <location>
        <begin position="467"/>
        <end position="525"/>
    </location>
</feature>
<feature type="transmembrane region" description="Helical" evidence="11">
    <location>
        <begin position="271"/>
        <end position="289"/>
    </location>
</feature>
<gene>
    <name evidence="13" type="ORF">C4S77_10140</name>
</gene>
<evidence type="ECO:0000256" key="2">
    <source>
        <dbReference type="ARBA" id="ARBA00022448"/>
    </source>
</evidence>
<feature type="transmembrane region" description="Helical" evidence="11">
    <location>
        <begin position="411"/>
        <end position="428"/>
    </location>
</feature>
<feature type="transmembrane region" description="Helical" evidence="11">
    <location>
        <begin position="63"/>
        <end position="85"/>
    </location>
</feature>
<evidence type="ECO:0000256" key="8">
    <source>
        <dbReference type="ARBA" id="ARBA00023214"/>
    </source>
</evidence>
<dbReference type="SUPFAM" id="SSF81340">
    <property type="entry name" value="Clc chloride channel"/>
    <property type="match status" value="1"/>
</dbReference>
<evidence type="ECO:0000256" key="7">
    <source>
        <dbReference type="ARBA" id="ARBA00023173"/>
    </source>
</evidence>
<feature type="transmembrane region" description="Helical" evidence="11">
    <location>
        <begin position="159"/>
        <end position="182"/>
    </location>
</feature>
<dbReference type="GO" id="GO:0034707">
    <property type="term" value="C:chloride channel complex"/>
    <property type="evidence" value="ECO:0007669"/>
    <property type="project" value="UniProtKB-KW"/>
</dbReference>
<keyword evidence="10" id="KW-0129">CBS domain</keyword>
<dbReference type="PRINTS" id="PR00762">
    <property type="entry name" value="CLCHANNEL"/>
</dbReference>
<keyword evidence="9" id="KW-0407">Ion channel</keyword>
<feature type="transmembrane region" description="Helical" evidence="11">
    <location>
        <begin position="346"/>
        <end position="369"/>
    </location>
</feature>
<dbReference type="OrthoDB" id="9812438at2"/>
<organism evidence="13 14">
    <name type="scientific">Apibacter adventoris</name>
    <dbReference type="NCBI Taxonomy" id="1679466"/>
    <lineage>
        <taxon>Bacteria</taxon>
        <taxon>Pseudomonadati</taxon>
        <taxon>Bacteroidota</taxon>
        <taxon>Flavobacteriia</taxon>
        <taxon>Flavobacteriales</taxon>
        <taxon>Weeksellaceae</taxon>
        <taxon>Apibacter</taxon>
    </lineage>
</organism>
<feature type="transmembrane region" description="Helical" evidence="11">
    <location>
        <begin position="233"/>
        <end position="251"/>
    </location>
</feature>
<dbReference type="CDD" id="cd02205">
    <property type="entry name" value="CBS_pair_SF"/>
    <property type="match status" value="1"/>
</dbReference>
<dbReference type="AlphaFoldDB" id="A0A2S8A8A4"/>
<evidence type="ECO:0000256" key="11">
    <source>
        <dbReference type="SAM" id="Phobius"/>
    </source>
</evidence>
<evidence type="ECO:0000313" key="14">
    <source>
        <dbReference type="Proteomes" id="UP000238042"/>
    </source>
</evidence>
<keyword evidence="2" id="KW-0813">Transport</keyword>
<dbReference type="InterPro" id="IPR014743">
    <property type="entry name" value="Cl-channel_core"/>
</dbReference>
<keyword evidence="8" id="KW-0868">Chloride</keyword>
<dbReference type="InterPro" id="IPR001807">
    <property type="entry name" value="ClC"/>
</dbReference>
<dbReference type="InterPro" id="IPR046342">
    <property type="entry name" value="CBS_dom_sf"/>
</dbReference>
<evidence type="ECO:0000256" key="4">
    <source>
        <dbReference type="ARBA" id="ARBA00022989"/>
    </source>
</evidence>
<dbReference type="Pfam" id="PF00654">
    <property type="entry name" value="Voltage_CLC"/>
    <property type="match status" value="1"/>
</dbReference>
<dbReference type="Pfam" id="PF00571">
    <property type="entry name" value="CBS"/>
    <property type="match status" value="2"/>
</dbReference>
<feature type="domain" description="CBS" evidence="12">
    <location>
        <begin position="533"/>
        <end position="589"/>
    </location>
</feature>
<evidence type="ECO:0000256" key="3">
    <source>
        <dbReference type="ARBA" id="ARBA00022692"/>
    </source>
</evidence>
<evidence type="ECO:0000256" key="5">
    <source>
        <dbReference type="ARBA" id="ARBA00023065"/>
    </source>
</evidence>
<dbReference type="InterPro" id="IPR050368">
    <property type="entry name" value="ClC-type_chloride_channel"/>
</dbReference>
<keyword evidence="4 11" id="KW-1133">Transmembrane helix</keyword>
<dbReference type="SUPFAM" id="SSF54631">
    <property type="entry name" value="CBS-domain pair"/>
    <property type="match status" value="1"/>
</dbReference>
<proteinExistence type="predicted"/>
<dbReference type="CDD" id="cd00400">
    <property type="entry name" value="Voltage_gated_ClC"/>
    <property type="match status" value="1"/>
</dbReference>
<dbReference type="SMART" id="SM00116">
    <property type="entry name" value="CBS"/>
    <property type="match status" value="2"/>
</dbReference>
<feature type="transmembrane region" description="Helical" evidence="11">
    <location>
        <begin position="23"/>
        <end position="43"/>
    </location>
</feature>
<evidence type="ECO:0000313" key="13">
    <source>
        <dbReference type="EMBL" id="PQL90804.1"/>
    </source>
</evidence>
<dbReference type="Proteomes" id="UP000238042">
    <property type="component" value="Unassembled WGS sequence"/>
</dbReference>
<keyword evidence="7" id="KW-0869">Chloride channel</keyword>
<keyword evidence="14" id="KW-1185">Reference proteome</keyword>
<evidence type="ECO:0000256" key="10">
    <source>
        <dbReference type="PROSITE-ProRule" id="PRU00703"/>
    </source>
</evidence>